<dbReference type="EMBL" id="QGKW02000007">
    <property type="protein sequence ID" value="KAF2619381.1"/>
    <property type="molecule type" value="Genomic_DNA"/>
</dbReference>
<dbReference type="AlphaFoldDB" id="A0A8S9MNG4"/>
<comment type="caution">
    <text evidence="1">The sequence shown here is derived from an EMBL/GenBank/DDBJ whole genome shotgun (WGS) entry which is preliminary data.</text>
</comment>
<protein>
    <submittedName>
        <fullName evidence="1">Uncharacterized protein</fullName>
    </submittedName>
</protein>
<gene>
    <name evidence="1" type="ORF">F2Q68_00041026</name>
</gene>
<accession>A0A8S9MNG4</accession>
<dbReference type="Proteomes" id="UP000712281">
    <property type="component" value="Unassembled WGS sequence"/>
</dbReference>
<organism evidence="1 2">
    <name type="scientific">Brassica cretica</name>
    <name type="common">Mustard</name>
    <dbReference type="NCBI Taxonomy" id="69181"/>
    <lineage>
        <taxon>Eukaryota</taxon>
        <taxon>Viridiplantae</taxon>
        <taxon>Streptophyta</taxon>
        <taxon>Embryophyta</taxon>
        <taxon>Tracheophyta</taxon>
        <taxon>Spermatophyta</taxon>
        <taxon>Magnoliopsida</taxon>
        <taxon>eudicotyledons</taxon>
        <taxon>Gunneridae</taxon>
        <taxon>Pentapetalae</taxon>
        <taxon>rosids</taxon>
        <taxon>malvids</taxon>
        <taxon>Brassicales</taxon>
        <taxon>Brassicaceae</taxon>
        <taxon>Brassiceae</taxon>
        <taxon>Brassica</taxon>
    </lineage>
</organism>
<name>A0A8S9MNG4_BRACR</name>
<proteinExistence type="predicted"/>
<evidence type="ECO:0000313" key="1">
    <source>
        <dbReference type="EMBL" id="KAF2619381.1"/>
    </source>
</evidence>
<evidence type="ECO:0000313" key="2">
    <source>
        <dbReference type="Proteomes" id="UP000712281"/>
    </source>
</evidence>
<reference evidence="1" key="1">
    <citation type="submission" date="2019-12" db="EMBL/GenBank/DDBJ databases">
        <title>Genome sequencing and annotation of Brassica cretica.</title>
        <authorList>
            <person name="Studholme D.J."/>
            <person name="Sarris P.F."/>
        </authorList>
    </citation>
    <scope>NUCLEOTIDE SEQUENCE</scope>
    <source>
        <strain evidence="1">PFS-001/15</strain>
        <tissue evidence="1">Leaf</tissue>
    </source>
</reference>
<sequence length="136" mass="15687">MQITSMLRQASCLLSRSVTSASSKSFTAHTFPTEFPSKIDSTFVESWKRIAPNMGLLKTPPSFMKPRPSTASSIPTRLTVTVDKELLYSDHILLNFPTPKLDRYELLYCRLLCFFKIIPSYRLDQYHDNDRSYNII</sequence>